<evidence type="ECO:0000313" key="4">
    <source>
        <dbReference type="Proteomes" id="UP000815677"/>
    </source>
</evidence>
<feature type="domain" description="WW" evidence="2">
    <location>
        <begin position="19"/>
        <end position="54"/>
    </location>
</feature>
<feature type="compositionally biased region" description="Pro residues" evidence="1">
    <location>
        <begin position="1"/>
        <end position="14"/>
    </location>
</feature>
<feature type="compositionally biased region" description="Acidic residues" evidence="1">
    <location>
        <begin position="215"/>
        <end position="229"/>
    </location>
</feature>
<evidence type="ECO:0000256" key="1">
    <source>
        <dbReference type="SAM" id="MobiDB-lite"/>
    </source>
</evidence>
<dbReference type="EMBL" id="DF841052">
    <property type="protein sequence ID" value="GAT45304.1"/>
    <property type="molecule type" value="Genomic_DNA"/>
</dbReference>
<dbReference type="Proteomes" id="UP000815677">
    <property type="component" value="Unassembled WGS sequence"/>
</dbReference>
<dbReference type="InterPro" id="IPR036020">
    <property type="entry name" value="WW_dom_sf"/>
</dbReference>
<accession>A0ABQ0L2B0</accession>
<dbReference type="InterPro" id="IPR001202">
    <property type="entry name" value="WW_dom"/>
</dbReference>
<evidence type="ECO:0000313" key="3">
    <source>
        <dbReference type="EMBL" id="GAT45304.1"/>
    </source>
</evidence>
<feature type="region of interest" description="Disordered" evidence="1">
    <location>
        <begin position="48"/>
        <end position="160"/>
    </location>
</feature>
<protein>
    <recommendedName>
        <fullName evidence="2">WW domain-containing protein</fullName>
    </recommendedName>
</protein>
<name>A0ABQ0L2B0_MYCCL</name>
<gene>
    <name evidence="3" type="ORF">MCHLO_02890</name>
</gene>
<reference evidence="3" key="1">
    <citation type="submission" date="2014-09" db="EMBL/GenBank/DDBJ databases">
        <title>Genome sequence of the luminous mushroom Mycena chlorophos for searching fungal bioluminescence genes.</title>
        <authorList>
            <person name="Tanaka Y."/>
            <person name="Kasuga D."/>
            <person name="Oba Y."/>
            <person name="Hase S."/>
            <person name="Sato K."/>
            <person name="Oba Y."/>
            <person name="Sakakibara Y."/>
        </authorList>
    </citation>
    <scope>NUCLEOTIDE SEQUENCE</scope>
</reference>
<dbReference type="Gene3D" id="2.20.70.10">
    <property type="match status" value="1"/>
</dbReference>
<keyword evidence="4" id="KW-1185">Reference proteome</keyword>
<dbReference type="SMART" id="SM00456">
    <property type="entry name" value="WW"/>
    <property type="match status" value="1"/>
</dbReference>
<evidence type="ECO:0000259" key="2">
    <source>
        <dbReference type="SMART" id="SM00456"/>
    </source>
</evidence>
<feature type="compositionally biased region" description="Basic and acidic residues" evidence="1">
    <location>
        <begin position="194"/>
        <end position="212"/>
    </location>
</feature>
<feature type="region of interest" description="Disordered" evidence="1">
    <location>
        <begin position="1"/>
        <end position="24"/>
    </location>
</feature>
<organism evidence="3 4">
    <name type="scientific">Mycena chlorophos</name>
    <name type="common">Agaric fungus</name>
    <name type="synonym">Agaricus chlorophos</name>
    <dbReference type="NCBI Taxonomy" id="658473"/>
    <lineage>
        <taxon>Eukaryota</taxon>
        <taxon>Fungi</taxon>
        <taxon>Dikarya</taxon>
        <taxon>Basidiomycota</taxon>
        <taxon>Agaricomycotina</taxon>
        <taxon>Agaricomycetes</taxon>
        <taxon>Agaricomycetidae</taxon>
        <taxon>Agaricales</taxon>
        <taxon>Marasmiineae</taxon>
        <taxon>Mycenaceae</taxon>
        <taxon>Mycena</taxon>
    </lineage>
</organism>
<feature type="region of interest" description="Disordered" evidence="1">
    <location>
        <begin position="191"/>
        <end position="229"/>
    </location>
</feature>
<feature type="compositionally biased region" description="Low complexity" evidence="1">
    <location>
        <begin position="147"/>
        <end position="158"/>
    </location>
</feature>
<sequence length="229" mass="23069">MSGPPPYGGGPPRNPDARPLPQGWITEFDPNYNAWFYVNTLTQPPVTTWTHPLGAPPSPGPPQGGYAPPPGGPENRGPGGYYPQQQGYPGQYGGGSPSPYPPQGGYGGGYQQSPPPGQYAPYNQGYQGAPPQEGRGLFGGMFGGGRPQQPMMASPAPQTVYVEEQPKKSGIGMGGALALGAGGLIGGALLADAFDGHDGGDDGGDDGGRWGGDDGGGDDGGGDDGGGDW</sequence>
<dbReference type="SUPFAM" id="SSF51045">
    <property type="entry name" value="WW domain"/>
    <property type="match status" value="1"/>
</dbReference>
<feature type="compositionally biased region" description="Gly residues" evidence="1">
    <location>
        <begin position="136"/>
        <end position="146"/>
    </location>
</feature>
<feature type="compositionally biased region" description="Pro residues" evidence="1">
    <location>
        <begin position="54"/>
        <end position="72"/>
    </location>
</feature>
<feature type="compositionally biased region" description="Low complexity" evidence="1">
    <location>
        <begin position="73"/>
        <end position="89"/>
    </location>
</feature>
<proteinExistence type="predicted"/>
<dbReference type="Pfam" id="PF00397">
    <property type="entry name" value="WW"/>
    <property type="match status" value="1"/>
</dbReference>